<dbReference type="InterPro" id="IPR007409">
    <property type="entry name" value="Restrct_endonuc_type1_HsdR_N"/>
</dbReference>
<keyword evidence="14" id="KW-1185">Reference proteome</keyword>
<dbReference type="CDD" id="cd22332">
    <property type="entry name" value="HsdR_N"/>
    <property type="match status" value="1"/>
</dbReference>
<dbReference type="EMBL" id="JAPVER010000020">
    <property type="protein sequence ID" value="MCZ3366538.1"/>
    <property type="molecule type" value="Genomic_DNA"/>
</dbReference>
<keyword evidence="9" id="KW-0067">ATP-binding</keyword>
<organism evidence="12 14">
    <name type="scientific">Methanobacterium veterum</name>
    <dbReference type="NCBI Taxonomy" id="408577"/>
    <lineage>
        <taxon>Archaea</taxon>
        <taxon>Methanobacteriati</taxon>
        <taxon>Methanobacteriota</taxon>
        <taxon>Methanomada group</taxon>
        <taxon>Methanobacteria</taxon>
        <taxon>Methanobacteriales</taxon>
        <taxon>Methanobacteriaceae</taxon>
        <taxon>Methanobacterium</taxon>
    </lineage>
</organism>
<gene>
    <name evidence="13" type="ORF">O3H35_03820</name>
    <name evidence="12" type="ORF">O3H54_11665</name>
</gene>
<evidence type="ECO:0000256" key="1">
    <source>
        <dbReference type="ARBA" id="ARBA00000851"/>
    </source>
</evidence>
<dbReference type="InterPro" id="IPR055180">
    <property type="entry name" value="HsdR_RecA-like_helicase_dom_2"/>
</dbReference>
<comment type="caution">
    <text evidence="12">The sequence shown here is derived from an EMBL/GenBank/DDBJ whole genome shotgun (WGS) entry which is preliminary data.</text>
</comment>
<evidence type="ECO:0000313" key="13">
    <source>
        <dbReference type="EMBL" id="MCZ3371753.1"/>
    </source>
</evidence>
<dbReference type="AlphaFoldDB" id="A0A9E5DKP8"/>
<reference evidence="12" key="1">
    <citation type="submission" date="2022-12" db="EMBL/GenBank/DDBJ databases">
        <title>Reclassification of two methanogenic archaea species isolated from the Kolyma lowland permafrost.</title>
        <authorList>
            <person name="Trubitsyn V.E."/>
            <person name="Rivkina E.M."/>
            <person name="Shcherbakova V.A."/>
        </authorList>
    </citation>
    <scope>NUCLEOTIDE SEQUENCE</scope>
    <source>
        <strain evidence="12">M2</strain>
        <strain evidence="13">MK4</strain>
    </source>
</reference>
<accession>A0A9E5DKP8</accession>
<keyword evidence="6" id="KW-0680">Restriction system</keyword>
<dbReference type="Pfam" id="PF22679">
    <property type="entry name" value="T1R_D3-like"/>
    <property type="match status" value="1"/>
</dbReference>
<dbReference type="CDD" id="cd18800">
    <property type="entry name" value="SF2_C_EcoR124I-like"/>
    <property type="match status" value="1"/>
</dbReference>
<dbReference type="InterPro" id="IPR004473">
    <property type="entry name" value="Restrct_endonuc_typeI_HsdR"/>
</dbReference>
<evidence type="ECO:0000256" key="5">
    <source>
        <dbReference type="ARBA" id="ARBA00022741"/>
    </source>
</evidence>
<evidence type="ECO:0000256" key="6">
    <source>
        <dbReference type="ARBA" id="ARBA00022747"/>
    </source>
</evidence>
<dbReference type="Pfam" id="PF18766">
    <property type="entry name" value="SWI2_SNF2"/>
    <property type="match status" value="1"/>
</dbReference>
<evidence type="ECO:0000256" key="8">
    <source>
        <dbReference type="ARBA" id="ARBA00022801"/>
    </source>
</evidence>
<evidence type="ECO:0000256" key="10">
    <source>
        <dbReference type="ARBA" id="ARBA00023125"/>
    </source>
</evidence>
<keyword evidence="8 12" id="KW-0378">Hydrolase</keyword>
<name>A0A9E5DKP8_9EURY</name>
<dbReference type="Gene3D" id="3.40.50.300">
    <property type="entry name" value="P-loop containing nucleotide triphosphate hydrolases"/>
    <property type="match status" value="2"/>
</dbReference>
<dbReference type="RefSeq" id="WP_048082810.1">
    <property type="nucleotide sequence ID" value="NZ_JAPVER010000020.1"/>
</dbReference>
<dbReference type="PROSITE" id="PS51192">
    <property type="entry name" value="HELICASE_ATP_BIND_1"/>
    <property type="match status" value="1"/>
</dbReference>
<keyword evidence="4" id="KW-0540">Nuclease</keyword>
<keyword evidence="7" id="KW-0255">Endonuclease</keyword>
<dbReference type="Proteomes" id="UP001074446">
    <property type="component" value="Unassembled WGS sequence"/>
</dbReference>
<comment type="similarity">
    <text evidence="2">Belongs to the HsdR family.</text>
</comment>
<dbReference type="Gene3D" id="3.90.1570.50">
    <property type="match status" value="1"/>
</dbReference>
<sequence>MSGFDEEMLEDYVIEQFEKDGWKFVKSAFLNRDTNEDILLESDLMRAIKRINHNKDLDDDEIIQAIKELKLKPSTSEGLKQVLNMLKYGVTIVSKRGREIKKINLFDFSNIKLNEYIVSRQVIYHGKEEIRTDVMLYVNGIPLANIELKNPASFSETWYNAYLQIKGYEKDVPELYKYVQIGVAAEQNALYFPIVPQLEDVNKSEWKEDDADPVNSVIKMLSKERILDLIRNYIFIREEAGMGTKVIARYMQYQASERIVNRVLNQMEGIDDKKNGLIWHWQGSGKTLTMIFAANKLYHLQKLENPSIFFILDRLDLENQLYQEFTALDSIHPEIIHNIDELKSLILHDEYKGKKGIFITIMQRFKPGQLDKVQEDLEKLEEMDKNTISSRENVITFIDEGHRTQYGTLAGQMRKILKSGFFFAFTGTPIAKKEKDTYNKFAYPSDNEAYLHRYFIIESIKDGFTLKIVYKPIVERDIRLDKNSIKAFSEVEFDELPEEIQDDVEIRVKSKLNAINVFLENPKRIEKVAKDIADNFKENLDGKFKAMVVAATRSACVQYKRALDKFLPPEYSEVIMTYHKIKDPQANQIIKEYEEELKTKYNRKNTEDIKKEVIENFKEEDSLPKILIVTDMLLTGFDAPILQTMYLDKPIKEHMLLQAVARTNRPYKDVKEAGYIVDYVGMIDTELKHALEIYGTDEIQETLYDIESMKNDFNKLMDETLAIFKGIPKNQYDREILLNAIEILTTDDENSDIFIENYRNLRRLFEFLGTDAIVLDRRNEFKWISAIYSYYMKMVTRDPSMDETVRKYYEKTIKFLHKATEFEEFEKNLPEIEFDECYLENLNQSTDSDEERAANIVFALNKFVLVNKENNPVYESVADKVERLREMWKTRGKDYNKLYQEGAEIFKQIQTSFKRQEKLDLSDLEYSMLSVLENKFGKNKELIQDVEDIDSIIGEDAFDGWVEQRAVYKKIEGNIRRFIRKKYYKKFNMNMNDLEELNKQIMEKVEKYAE</sequence>
<dbReference type="SMART" id="SM00487">
    <property type="entry name" value="DEXDc"/>
    <property type="match status" value="1"/>
</dbReference>
<dbReference type="GO" id="GO:0009035">
    <property type="term" value="F:type I site-specific deoxyribonuclease activity"/>
    <property type="evidence" value="ECO:0007669"/>
    <property type="project" value="UniProtKB-EC"/>
</dbReference>
<keyword evidence="5" id="KW-0547">Nucleotide-binding</keyword>
<protein>
    <recommendedName>
        <fullName evidence="3">type I site-specific deoxyribonuclease</fullName>
        <ecNumber evidence="3">3.1.21.3</ecNumber>
    </recommendedName>
</protein>
<dbReference type="GO" id="GO:0120545">
    <property type="term" value="F:nucleic acid conformation isomerase activity"/>
    <property type="evidence" value="ECO:0007669"/>
    <property type="project" value="UniProtKB-ARBA"/>
</dbReference>
<evidence type="ECO:0000256" key="9">
    <source>
        <dbReference type="ARBA" id="ARBA00022840"/>
    </source>
</evidence>
<evidence type="ECO:0000256" key="7">
    <source>
        <dbReference type="ARBA" id="ARBA00022759"/>
    </source>
</evidence>
<evidence type="ECO:0000256" key="3">
    <source>
        <dbReference type="ARBA" id="ARBA00012654"/>
    </source>
</evidence>
<dbReference type="Proteomes" id="UP001068021">
    <property type="component" value="Unassembled WGS sequence"/>
</dbReference>
<feature type="domain" description="Helicase ATP-binding" evidence="11">
    <location>
        <begin position="267"/>
        <end position="447"/>
    </location>
</feature>
<evidence type="ECO:0000256" key="2">
    <source>
        <dbReference type="ARBA" id="ARBA00008598"/>
    </source>
</evidence>
<dbReference type="Pfam" id="PF04313">
    <property type="entry name" value="HSDR_N"/>
    <property type="match status" value="1"/>
</dbReference>
<dbReference type="NCBIfam" id="TIGR00348">
    <property type="entry name" value="hsdR"/>
    <property type="match status" value="1"/>
</dbReference>
<dbReference type="GO" id="GO:0009307">
    <property type="term" value="P:DNA restriction-modification system"/>
    <property type="evidence" value="ECO:0007669"/>
    <property type="project" value="UniProtKB-KW"/>
</dbReference>
<evidence type="ECO:0000256" key="4">
    <source>
        <dbReference type="ARBA" id="ARBA00022722"/>
    </source>
</evidence>
<dbReference type="GO" id="GO:0005524">
    <property type="term" value="F:ATP binding"/>
    <property type="evidence" value="ECO:0007669"/>
    <property type="project" value="UniProtKB-KW"/>
</dbReference>
<dbReference type="EC" id="3.1.21.3" evidence="3"/>
<dbReference type="InterPro" id="IPR027417">
    <property type="entry name" value="P-loop_NTPase"/>
</dbReference>
<dbReference type="InterPro" id="IPR040980">
    <property type="entry name" value="SWI2_SNF2"/>
</dbReference>
<dbReference type="PANTHER" id="PTHR30195:SF15">
    <property type="entry name" value="TYPE I RESTRICTION ENZYME HINDI ENDONUCLEASE SUBUNIT"/>
    <property type="match status" value="1"/>
</dbReference>
<dbReference type="SUPFAM" id="SSF52540">
    <property type="entry name" value="P-loop containing nucleoside triphosphate hydrolases"/>
    <property type="match status" value="2"/>
</dbReference>
<proteinExistence type="inferred from homology"/>
<dbReference type="InterPro" id="IPR051268">
    <property type="entry name" value="Type-I_R_enzyme_R_subunit"/>
</dbReference>
<comment type="catalytic activity">
    <reaction evidence="1">
        <text>Endonucleolytic cleavage of DNA to give random double-stranded fragments with terminal 5'-phosphates, ATP is simultaneously hydrolyzed.</text>
        <dbReference type="EC" id="3.1.21.3"/>
    </reaction>
</comment>
<evidence type="ECO:0000259" key="11">
    <source>
        <dbReference type="PROSITE" id="PS51192"/>
    </source>
</evidence>
<dbReference type="PANTHER" id="PTHR30195">
    <property type="entry name" value="TYPE I SITE-SPECIFIC DEOXYRIBONUCLEASE PROTEIN SUBUNIT M AND R"/>
    <property type="match status" value="1"/>
</dbReference>
<evidence type="ECO:0000313" key="14">
    <source>
        <dbReference type="Proteomes" id="UP001068021"/>
    </source>
</evidence>
<dbReference type="InterPro" id="IPR014001">
    <property type="entry name" value="Helicase_ATP-bd"/>
</dbReference>
<dbReference type="GO" id="GO:0003677">
    <property type="term" value="F:DNA binding"/>
    <property type="evidence" value="ECO:0007669"/>
    <property type="project" value="UniProtKB-KW"/>
</dbReference>
<keyword evidence="10" id="KW-0238">DNA-binding</keyword>
<evidence type="ECO:0000313" key="12">
    <source>
        <dbReference type="EMBL" id="MCZ3366538.1"/>
    </source>
</evidence>
<dbReference type="EMBL" id="JAPVES010000027">
    <property type="protein sequence ID" value="MCZ3371753.1"/>
    <property type="molecule type" value="Genomic_DNA"/>
</dbReference>